<name>A0A166A771_EXIGL</name>
<dbReference type="SUPFAM" id="SSF46689">
    <property type="entry name" value="Homeodomain-like"/>
    <property type="match status" value="1"/>
</dbReference>
<organism evidence="1 2">
    <name type="scientific">Exidia glandulosa HHB12029</name>
    <dbReference type="NCBI Taxonomy" id="1314781"/>
    <lineage>
        <taxon>Eukaryota</taxon>
        <taxon>Fungi</taxon>
        <taxon>Dikarya</taxon>
        <taxon>Basidiomycota</taxon>
        <taxon>Agaricomycotina</taxon>
        <taxon>Agaricomycetes</taxon>
        <taxon>Auriculariales</taxon>
        <taxon>Exidiaceae</taxon>
        <taxon>Exidia</taxon>
    </lineage>
</organism>
<reference evidence="1 2" key="1">
    <citation type="journal article" date="2016" name="Mol. Biol. Evol.">
        <title>Comparative Genomics of Early-Diverging Mushroom-Forming Fungi Provides Insights into the Origins of Lignocellulose Decay Capabilities.</title>
        <authorList>
            <person name="Nagy L.G."/>
            <person name="Riley R."/>
            <person name="Tritt A."/>
            <person name="Adam C."/>
            <person name="Daum C."/>
            <person name="Floudas D."/>
            <person name="Sun H."/>
            <person name="Yadav J.S."/>
            <person name="Pangilinan J."/>
            <person name="Larsson K.H."/>
            <person name="Matsuura K."/>
            <person name="Barry K."/>
            <person name="Labutti K."/>
            <person name="Kuo R."/>
            <person name="Ohm R.A."/>
            <person name="Bhattacharya S.S."/>
            <person name="Shirouzu T."/>
            <person name="Yoshinaga Y."/>
            <person name="Martin F.M."/>
            <person name="Grigoriev I.V."/>
            <person name="Hibbett D.S."/>
        </authorList>
    </citation>
    <scope>NUCLEOTIDE SEQUENCE [LARGE SCALE GENOMIC DNA]</scope>
    <source>
        <strain evidence="1 2">HHB12029</strain>
    </source>
</reference>
<dbReference type="AlphaFoldDB" id="A0A166A771"/>
<dbReference type="EMBL" id="KV426080">
    <property type="protein sequence ID" value="KZV89159.1"/>
    <property type="molecule type" value="Genomic_DNA"/>
</dbReference>
<dbReference type="InParanoid" id="A0A166A771"/>
<feature type="non-terminal residue" evidence="1">
    <location>
        <position position="122"/>
    </location>
</feature>
<evidence type="ECO:0000313" key="2">
    <source>
        <dbReference type="Proteomes" id="UP000077266"/>
    </source>
</evidence>
<dbReference type="OrthoDB" id="2266637at2759"/>
<evidence type="ECO:0000313" key="1">
    <source>
        <dbReference type="EMBL" id="KZV89159.1"/>
    </source>
</evidence>
<protein>
    <recommendedName>
        <fullName evidence="3">Homeodomain-like protein</fullName>
    </recommendedName>
</protein>
<gene>
    <name evidence="1" type="ORF">EXIGLDRAFT_564458</name>
</gene>
<sequence>TKELKRRALHNVAHGMDPQAAADIFGCGTRSLRRWKANSAKFGDVDRPPSLWRGRPRLLTSDQRLALLLYARDEVDLSLRELQTWCVSEFGRCPSLPTICRYLARAGLTRKKITRIATAKDD</sequence>
<proteinExistence type="predicted"/>
<dbReference type="InterPro" id="IPR009057">
    <property type="entry name" value="Homeodomain-like_sf"/>
</dbReference>
<keyword evidence="2" id="KW-1185">Reference proteome</keyword>
<dbReference type="Proteomes" id="UP000077266">
    <property type="component" value="Unassembled WGS sequence"/>
</dbReference>
<feature type="non-terminal residue" evidence="1">
    <location>
        <position position="1"/>
    </location>
</feature>
<accession>A0A166A771</accession>
<evidence type="ECO:0008006" key="3">
    <source>
        <dbReference type="Google" id="ProtNLM"/>
    </source>
</evidence>